<keyword evidence="1" id="KW-0472">Membrane</keyword>
<evidence type="ECO:0000313" key="2">
    <source>
        <dbReference type="EMBL" id="ESL10915.1"/>
    </source>
</evidence>
<keyword evidence="1" id="KW-0812">Transmembrane</keyword>
<keyword evidence="3" id="KW-1185">Reference proteome</keyword>
<organism evidence="2 3">
    <name type="scientific">Trypanosoma rangeli SC58</name>
    <dbReference type="NCBI Taxonomy" id="429131"/>
    <lineage>
        <taxon>Eukaryota</taxon>
        <taxon>Discoba</taxon>
        <taxon>Euglenozoa</taxon>
        <taxon>Kinetoplastea</taxon>
        <taxon>Metakinetoplastina</taxon>
        <taxon>Trypanosomatida</taxon>
        <taxon>Trypanosomatidae</taxon>
        <taxon>Trypanosoma</taxon>
        <taxon>Herpetosoma</taxon>
    </lineage>
</organism>
<keyword evidence="1" id="KW-1133">Transmembrane helix</keyword>
<reference evidence="2 3" key="1">
    <citation type="submission" date="2013-07" db="EMBL/GenBank/DDBJ databases">
        <authorList>
            <person name="Stoco P.H."/>
            <person name="Wagner G."/>
            <person name="Gerber A."/>
            <person name="Zaha A."/>
            <person name="Thompson C."/>
            <person name="Bartholomeu D.C."/>
            <person name="Luckemeyer D.D."/>
            <person name="Bahia D."/>
            <person name="Loreto E."/>
            <person name="Prestes E.B."/>
            <person name="Lima F.M."/>
            <person name="Rodrigues-Luiz G."/>
            <person name="Vallejo G.A."/>
            <person name="Filho J.F."/>
            <person name="Monteiro K.M."/>
            <person name="Tyler K.M."/>
            <person name="de Almeida L.G."/>
            <person name="Ortiz M.F."/>
            <person name="Siervo M.A."/>
            <person name="de Moraes M.H."/>
            <person name="Cunha O.L."/>
            <person name="Mendonca-Neto R."/>
            <person name="Silva R."/>
            <person name="Teixeira S.M."/>
            <person name="Murta S.M."/>
            <person name="Sincero T.C."/>
            <person name="Mendes T.A."/>
            <person name="Urmenyi T.P."/>
            <person name="Silva V.G."/>
            <person name="da Rocha W.D."/>
            <person name="Andersson B."/>
            <person name="Romanha A.J."/>
            <person name="Steindel M."/>
            <person name="de Vasconcelos A.T."/>
            <person name="Grisard E.C."/>
        </authorList>
    </citation>
    <scope>NUCLEOTIDE SEQUENCE [LARGE SCALE GENOMIC DNA]</scope>
    <source>
        <strain evidence="2 3">SC58</strain>
    </source>
</reference>
<protein>
    <submittedName>
        <fullName evidence="2">Uncharacterized protein</fullName>
    </submittedName>
</protein>
<dbReference type="VEuPathDB" id="TriTrypDB:TRSC58_01344"/>
<evidence type="ECO:0000256" key="1">
    <source>
        <dbReference type="SAM" id="Phobius"/>
    </source>
</evidence>
<dbReference type="AlphaFoldDB" id="A0A061J997"/>
<accession>A0A061J997</accession>
<comment type="caution">
    <text evidence="2">The sequence shown here is derived from an EMBL/GenBank/DDBJ whole genome shotgun (WGS) entry which is preliminary data.</text>
</comment>
<gene>
    <name evidence="2" type="ORF">TRSC58_01344</name>
</gene>
<proteinExistence type="predicted"/>
<name>A0A061J997_TRYRA</name>
<feature type="transmembrane region" description="Helical" evidence="1">
    <location>
        <begin position="26"/>
        <end position="44"/>
    </location>
</feature>
<dbReference type="EMBL" id="AUPL01001344">
    <property type="protein sequence ID" value="ESL10915.1"/>
    <property type="molecule type" value="Genomic_DNA"/>
</dbReference>
<evidence type="ECO:0000313" key="3">
    <source>
        <dbReference type="Proteomes" id="UP000031737"/>
    </source>
</evidence>
<dbReference type="OrthoDB" id="270593at2759"/>
<dbReference type="Proteomes" id="UP000031737">
    <property type="component" value="Unassembled WGS sequence"/>
</dbReference>
<sequence length="297" mass="33431">MGHAREHQAIHNHREVQLMRRRIESFIMVFSVIVVAFLVLIVSIQQGEAGCQSRADAATYSVYAQATGKGDTLVGDLVAALKRNGVYAEPSEETNKTRRIDVFDTQDRTLLTSGFRLLRQSGKVNLMWQLRYLERSICRPERKISMEALPNVDSERVSYHVTAINTRGGRAFLYKADVLTMERNRITTFSELQSLFPRFNAQTASPRMLMTNSMDVSTKFAADLYYGLSPLDIELRMEQRKPVTGGTAYWRVTVSTTNIMAEANLGKMHGIVADLVVNKSVLCHAAKCGARFDDPFL</sequence>